<evidence type="ECO:0000256" key="3">
    <source>
        <dbReference type="ARBA" id="ARBA00049244"/>
    </source>
</evidence>
<dbReference type="OrthoDB" id="9808813at2"/>
<evidence type="ECO:0000313" key="6">
    <source>
        <dbReference type="EMBL" id="TQN45762.1"/>
    </source>
</evidence>
<dbReference type="AlphaFoldDB" id="A0A543PNW5"/>
<evidence type="ECO:0000256" key="4">
    <source>
        <dbReference type="SAM" id="MobiDB-lite"/>
    </source>
</evidence>
<dbReference type="GO" id="GO:0005829">
    <property type="term" value="C:cytosol"/>
    <property type="evidence" value="ECO:0007669"/>
    <property type="project" value="TreeGrafter"/>
</dbReference>
<dbReference type="GO" id="GO:0003684">
    <property type="term" value="F:damaged DNA binding"/>
    <property type="evidence" value="ECO:0007669"/>
    <property type="project" value="InterPro"/>
</dbReference>
<protein>
    <submittedName>
        <fullName evidence="6">DNA polymerase-4</fullName>
    </submittedName>
</protein>
<dbReference type="InterPro" id="IPR043128">
    <property type="entry name" value="Rev_trsase/Diguanyl_cyclase"/>
</dbReference>
<dbReference type="PANTHER" id="PTHR11076:SF33">
    <property type="entry name" value="DNA POLYMERASE KAPPA"/>
    <property type="match status" value="1"/>
</dbReference>
<comment type="catalytic activity">
    <reaction evidence="3">
        <text>DNA(n) + a 2'-deoxyribonucleoside 5'-triphosphate = DNA(n+1) + diphosphate</text>
        <dbReference type="Rhea" id="RHEA:22508"/>
        <dbReference type="Rhea" id="RHEA-COMP:17339"/>
        <dbReference type="Rhea" id="RHEA-COMP:17340"/>
        <dbReference type="ChEBI" id="CHEBI:33019"/>
        <dbReference type="ChEBI" id="CHEBI:61560"/>
        <dbReference type="ChEBI" id="CHEBI:173112"/>
        <dbReference type="EC" id="2.7.7.7"/>
    </reaction>
</comment>
<comment type="caution">
    <text evidence="6">The sequence shown here is derived from an EMBL/GenBank/DDBJ whole genome shotgun (WGS) entry which is preliminary data.</text>
</comment>
<dbReference type="Pfam" id="PF11799">
    <property type="entry name" value="IMS_C"/>
    <property type="match status" value="1"/>
</dbReference>
<comment type="similarity">
    <text evidence="1">Belongs to the DNA polymerase type-Y family.</text>
</comment>
<reference evidence="6 7" key="1">
    <citation type="submission" date="2019-06" db="EMBL/GenBank/DDBJ databases">
        <title>Sequencing the genomes of 1000 actinobacteria strains.</title>
        <authorList>
            <person name="Klenk H.-P."/>
        </authorList>
    </citation>
    <scope>NUCLEOTIDE SEQUENCE [LARGE SCALE GENOMIC DNA]</scope>
    <source>
        <strain evidence="6 7">DSM 21776</strain>
    </source>
</reference>
<gene>
    <name evidence="6" type="ORF">FHX52_2462</name>
</gene>
<dbReference type="Gene3D" id="3.30.1490.100">
    <property type="entry name" value="DNA polymerase, Y-family, little finger domain"/>
    <property type="match status" value="1"/>
</dbReference>
<organism evidence="6 7">
    <name type="scientific">Humibacillus xanthopallidus</name>
    <dbReference type="NCBI Taxonomy" id="412689"/>
    <lineage>
        <taxon>Bacteria</taxon>
        <taxon>Bacillati</taxon>
        <taxon>Actinomycetota</taxon>
        <taxon>Actinomycetes</taxon>
        <taxon>Micrococcales</taxon>
        <taxon>Intrasporangiaceae</taxon>
        <taxon>Humibacillus</taxon>
    </lineage>
</organism>
<sequence length="341" mass="36911">MILHADADAFLASVEQRDDPRLRGRPMVVAHEVVACPSYEARALGIHAGMPLRQVRRRWPDVLVTGYRPEAYEAASAGLFEVFRRFTPLVEPGSIEEAFLDVAGRDRGDPAGVAAALRTAARAEVGLPVSVGVGRTKLMAKLASRRAKPDGLVVVDAELETRVRPRLRLDELWGVGPTTWGRLHAAGLHVVADLHGWSEEDLARIVTTAMARRLLSIAAGTDDATIRLPGPRQSVSASRSLPPTRTRSKIEAVLEECVGRALHRVVALEGPPRLPGRLEVVVRYDDGAHVQQRGPLPSPTLDPEVVGATATQLLEQTAYEWDGRGVTMVGVTLPLPRAEPS</sequence>
<dbReference type="InterPro" id="IPR017961">
    <property type="entry name" value="DNA_pol_Y-fam_little_finger"/>
</dbReference>
<comment type="function">
    <text evidence="2">Poorly processive, error-prone DNA polymerase involved in untargeted mutagenesis. Copies undamaged DNA at stalled replication forks, which arise in vivo from mismatched or misaligned primer ends. These misaligned primers can be extended by PolIV. Exhibits no 3'-5' exonuclease (proofreading) activity. May be involved in translesional synthesis, in conjunction with the beta clamp from PolIII.</text>
</comment>
<dbReference type="Pfam" id="PF00817">
    <property type="entry name" value="IMS"/>
    <property type="match status" value="1"/>
</dbReference>
<dbReference type="GO" id="GO:0009432">
    <property type="term" value="P:SOS response"/>
    <property type="evidence" value="ECO:0007669"/>
    <property type="project" value="TreeGrafter"/>
</dbReference>
<dbReference type="GO" id="GO:0003887">
    <property type="term" value="F:DNA-directed DNA polymerase activity"/>
    <property type="evidence" value="ECO:0007669"/>
    <property type="project" value="UniProtKB-EC"/>
</dbReference>
<dbReference type="SUPFAM" id="SSF56672">
    <property type="entry name" value="DNA/RNA polymerases"/>
    <property type="match status" value="1"/>
</dbReference>
<dbReference type="GO" id="GO:0042276">
    <property type="term" value="P:error-prone translesion synthesis"/>
    <property type="evidence" value="ECO:0007669"/>
    <property type="project" value="TreeGrafter"/>
</dbReference>
<dbReference type="InterPro" id="IPR036775">
    <property type="entry name" value="DNA_pol_Y-fam_lit_finger_sf"/>
</dbReference>
<dbReference type="SUPFAM" id="SSF100879">
    <property type="entry name" value="Lesion bypass DNA polymerase (Y-family), little finger domain"/>
    <property type="match status" value="1"/>
</dbReference>
<feature type="region of interest" description="Disordered" evidence="4">
    <location>
        <begin position="227"/>
        <end position="246"/>
    </location>
</feature>
<evidence type="ECO:0000256" key="2">
    <source>
        <dbReference type="ARBA" id="ARBA00025589"/>
    </source>
</evidence>
<dbReference type="EMBL" id="VFQF01000002">
    <property type="protein sequence ID" value="TQN45762.1"/>
    <property type="molecule type" value="Genomic_DNA"/>
</dbReference>
<dbReference type="InterPro" id="IPR022880">
    <property type="entry name" value="DNApol_IV"/>
</dbReference>
<accession>A0A543PNW5</accession>
<evidence type="ECO:0000259" key="5">
    <source>
        <dbReference type="PROSITE" id="PS50173"/>
    </source>
</evidence>
<dbReference type="RefSeq" id="WP_141822390.1">
    <property type="nucleotide sequence ID" value="NZ_BAAAQC010000010.1"/>
</dbReference>
<dbReference type="Proteomes" id="UP000320085">
    <property type="component" value="Unassembled WGS sequence"/>
</dbReference>
<name>A0A543PNW5_9MICO</name>
<dbReference type="PANTHER" id="PTHR11076">
    <property type="entry name" value="DNA REPAIR POLYMERASE UMUC / TRANSFERASE FAMILY MEMBER"/>
    <property type="match status" value="1"/>
</dbReference>
<proteinExistence type="inferred from homology"/>
<feature type="compositionally biased region" description="Polar residues" evidence="4">
    <location>
        <begin position="233"/>
        <end position="245"/>
    </location>
</feature>
<dbReference type="GO" id="GO:0006281">
    <property type="term" value="P:DNA repair"/>
    <property type="evidence" value="ECO:0007669"/>
    <property type="project" value="InterPro"/>
</dbReference>
<dbReference type="Gene3D" id="3.40.1170.60">
    <property type="match status" value="1"/>
</dbReference>
<dbReference type="Gene3D" id="3.30.70.270">
    <property type="match status" value="1"/>
</dbReference>
<evidence type="ECO:0000313" key="7">
    <source>
        <dbReference type="Proteomes" id="UP000320085"/>
    </source>
</evidence>
<feature type="domain" description="UmuC" evidence="5">
    <location>
        <begin position="2"/>
        <end position="176"/>
    </location>
</feature>
<dbReference type="PROSITE" id="PS50173">
    <property type="entry name" value="UMUC"/>
    <property type="match status" value="1"/>
</dbReference>
<dbReference type="InterPro" id="IPR001126">
    <property type="entry name" value="UmuC"/>
</dbReference>
<dbReference type="Gene3D" id="1.10.150.20">
    <property type="entry name" value="5' to 3' exonuclease, C-terminal subdomain"/>
    <property type="match status" value="1"/>
</dbReference>
<dbReference type="InterPro" id="IPR043502">
    <property type="entry name" value="DNA/RNA_pol_sf"/>
</dbReference>
<dbReference type="InterPro" id="IPR050116">
    <property type="entry name" value="DNA_polymerase-Y"/>
</dbReference>
<evidence type="ECO:0000256" key="1">
    <source>
        <dbReference type="ARBA" id="ARBA00010945"/>
    </source>
</evidence>
<dbReference type="CDD" id="cd03586">
    <property type="entry name" value="PolY_Pol_IV_kappa"/>
    <property type="match status" value="1"/>
</dbReference>